<protein>
    <recommendedName>
        <fullName evidence="3">Methyl-accepting chemotaxis protein</fullName>
    </recommendedName>
</protein>
<evidence type="ECO:0008006" key="3">
    <source>
        <dbReference type="Google" id="ProtNLM"/>
    </source>
</evidence>
<accession>A0A5Q6PKJ5</accession>
<evidence type="ECO:0000313" key="1">
    <source>
        <dbReference type="EMBL" id="KAA1255169.1"/>
    </source>
</evidence>
<sequence>MFVRDKTIKNDIDALLSLGENAKLQVHELVRVQELQVRQKARESNLIDQLMKSKIRKHQERISALISQFEKDLLDKECVKLKAIVNNMISRKNALKDEALDLLSAVNGMNSGINRTDLLLEGISDRLEASEKLLLDASMIVDKFQEQSVSLGNAKDILKELVDQANLIALNTEIGTVKQDCSSEVIDLKHLSQESKELADKYVDISQATINSLSALNEGFSEINNGLIGVKKGLEEVDEKQKAATLILDSLKESSETASSIVSNLCVSLNTASEDTSESRQNDPVTSYDYADTEFIQGDFDLNALSDVHRFFIANELYQSWIQKLVEQHSFECNTEFGVSSPVQCLYILNANFLNLHSSVSKEVNESQDLIYQLLDKDNCYFTKLTDRLAAHAKEINKLVVLGLITLTD</sequence>
<dbReference type="EMBL" id="VUAA01000007">
    <property type="protein sequence ID" value="KAA1255169.1"/>
    <property type="molecule type" value="Genomic_DNA"/>
</dbReference>
<organism evidence="1 2">
    <name type="scientific">Vibrio cholerae</name>
    <dbReference type="NCBI Taxonomy" id="666"/>
    <lineage>
        <taxon>Bacteria</taxon>
        <taxon>Pseudomonadati</taxon>
        <taxon>Pseudomonadota</taxon>
        <taxon>Gammaproteobacteria</taxon>
        <taxon>Vibrionales</taxon>
        <taxon>Vibrionaceae</taxon>
        <taxon>Vibrio</taxon>
    </lineage>
</organism>
<comment type="caution">
    <text evidence="1">The sequence shown here is derived from an EMBL/GenBank/DDBJ whole genome shotgun (WGS) entry which is preliminary data.</text>
</comment>
<name>A0A5Q6PKJ5_VIBCL</name>
<dbReference type="AlphaFoldDB" id="A0A5Q6PKJ5"/>
<evidence type="ECO:0000313" key="2">
    <source>
        <dbReference type="Proteomes" id="UP000323225"/>
    </source>
</evidence>
<proteinExistence type="predicted"/>
<gene>
    <name evidence="1" type="ORF">F0M16_08100</name>
</gene>
<reference evidence="1 2" key="1">
    <citation type="submission" date="2019-09" db="EMBL/GenBank/DDBJ databases">
        <authorList>
            <person name="Kritzky A."/>
            <person name="Schelkanova E.Y."/>
            <person name="Alkhova Z.V."/>
            <person name="Smirnova N.I."/>
        </authorList>
    </citation>
    <scope>NUCLEOTIDE SEQUENCE [LARGE SCALE GENOMIC DNA]</scope>
    <source>
        <strain evidence="1 2">M1526</strain>
    </source>
</reference>
<dbReference type="Proteomes" id="UP000323225">
    <property type="component" value="Unassembled WGS sequence"/>
</dbReference>
<dbReference type="SUPFAM" id="SSF58104">
    <property type="entry name" value="Methyl-accepting chemotaxis protein (MCP) signaling domain"/>
    <property type="match status" value="1"/>
</dbReference>